<organism evidence="2 3">
    <name type="scientific">Desulfovibrio piger</name>
    <dbReference type="NCBI Taxonomy" id="901"/>
    <lineage>
        <taxon>Bacteria</taxon>
        <taxon>Pseudomonadati</taxon>
        <taxon>Thermodesulfobacteriota</taxon>
        <taxon>Desulfovibrionia</taxon>
        <taxon>Desulfovibrionales</taxon>
        <taxon>Desulfovibrionaceae</taxon>
        <taxon>Desulfovibrio</taxon>
    </lineage>
</organism>
<reference evidence="2 3" key="1">
    <citation type="submission" date="2020-04" db="EMBL/GenBank/DDBJ databases">
        <authorList>
            <person name="Hitch T.C.A."/>
            <person name="Wylensek D."/>
            <person name="Clavel T."/>
        </authorList>
    </citation>
    <scope>NUCLEOTIDE SEQUENCE [LARGE SCALE GENOMIC DNA]</scope>
    <source>
        <strain evidence="2 3">PG-251-APC-1</strain>
    </source>
</reference>
<dbReference type="AlphaFoldDB" id="A0A848CFK9"/>
<sequence length="607" mass="67743">MAVAGEVRPSQLMFTFGIGATLDLPEVSALVMGLDYWNRDLCRPIIEHRLLAAVQRIVGSQVQELRLPPVQEEENDSRGVPAVPFPRWMRCSVCGAMAPLERGIFEKREPLYKPVHFVHAHCTRMKNPQTPPRAIPVRFLLACPDGHLSDVPWNEFIHDGLPCPHPELHMNEFGITGDVSDIIVSCKACGKKKPLSALVAGLRAKEPLFPCSGLHPHLRQCDLSPCTARPQLINLGASNLWFPQTTSVLSIPDEESSLLSIIRAHWADLADVDDEAMVRYLARPGRIEALADFSTDDVLRTIEAERSLQGQPVLQTPDDIKLPEWEIFSGQRQINVSRKLEIVSIPAPAGFEDSFENSMQVPRLSEVRAMYGFTRISTQQELDLGIISEQHVAPLTREAPTWLPAYESYGEGIFLRLREDRLQSWEQLPAVQKHDRAFFLAHKAWRKSRRFQDTDAGYPGLRFVLLHSLAHALMQQITLDCGYTAASVRERLYCRTPDMPGGPMAGILLYTAATDSEGTLGGLVSLGNPETLGRYLEQALENMRICTSDPLCAERKPEADGRVIQGAACHACLFAPETSCECGNRYLDRNVLVETFAQRPSGLAFWK</sequence>
<comment type="caution">
    <text evidence="2">The sequence shown here is derived from an EMBL/GenBank/DDBJ whole genome shotgun (WGS) entry which is preliminary data.</text>
</comment>
<evidence type="ECO:0000313" key="2">
    <source>
        <dbReference type="EMBL" id="NME52186.1"/>
    </source>
</evidence>
<protein>
    <submittedName>
        <fullName evidence="2">DUF1998 domain-containing protein</fullName>
    </submittedName>
</protein>
<dbReference type="Pfam" id="PF09369">
    <property type="entry name" value="MZB"/>
    <property type="match status" value="1"/>
</dbReference>
<evidence type="ECO:0000259" key="1">
    <source>
        <dbReference type="Pfam" id="PF09369"/>
    </source>
</evidence>
<dbReference type="InterPro" id="IPR018973">
    <property type="entry name" value="MZB"/>
</dbReference>
<gene>
    <name evidence="2" type="ORF">HF854_06515</name>
</gene>
<accession>A0A848CFK9</accession>
<dbReference type="Proteomes" id="UP000522333">
    <property type="component" value="Unassembled WGS sequence"/>
</dbReference>
<evidence type="ECO:0000313" key="3">
    <source>
        <dbReference type="Proteomes" id="UP000522333"/>
    </source>
</evidence>
<dbReference type="RefSeq" id="WP_168935566.1">
    <property type="nucleotide sequence ID" value="NZ_JABAFY010000019.1"/>
</dbReference>
<proteinExistence type="predicted"/>
<dbReference type="EMBL" id="JABAFY010000019">
    <property type="protein sequence ID" value="NME52186.1"/>
    <property type="molecule type" value="Genomic_DNA"/>
</dbReference>
<feature type="domain" description="MrfA-like Zn-binding" evidence="1">
    <location>
        <begin position="469"/>
        <end position="573"/>
    </location>
</feature>
<dbReference type="InterPro" id="IPR047721">
    <property type="entry name" value="DrmB"/>
</dbReference>
<name>A0A848CFK9_9BACT</name>
<dbReference type="NCBIfam" id="NF038324">
    <property type="entry name" value="DrmB_fam"/>
    <property type="match status" value="1"/>
</dbReference>